<evidence type="ECO:0000313" key="17">
    <source>
        <dbReference type="Proteomes" id="UP000215559"/>
    </source>
</evidence>
<dbReference type="PROSITE" id="PS50926">
    <property type="entry name" value="TRAM"/>
    <property type="match status" value="1"/>
</dbReference>
<keyword evidence="5" id="KW-0949">S-adenosyl-L-methionine</keyword>
<dbReference type="FunFam" id="3.40.50.12160:FF:000003">
    <property type="entry name" value="CDK5 regulatory subunit-associated protein 1"/>
    <property type="match status" value="1"/>
</dbReference>
<keyword evidence="4 16" id="KW-0808">Transferase</keyword>
<dbReference type="InterPro" id="IPR002792">
    <property type="entry name" value="TRAM_dom"/>
</dbReference>
<dbReference type="InterPro" id="IPR023404">
    <property type="entry name" value="rSAM_horseshoe"/>
</dbReference>
<dbReference type="Gene3D" id="3.40.50.12160">
    <property type="entry name" value="Methylthiotransferase, N-terminal domain"/>
    <property type="match status" value="1"/>
</dbReference>
<dbReference type="InterPro" id="IPR006638">
    <property type="entry name" value="Elp3/MiaA/NifB-like_rSAM"/>
</dbReference>
<dbReference type="InterPro" id="IPR020612">
    <property type="entry name" value="Methylthiotransferase_CS"/>
</dbReference>
<evidence type="ECO:0000256" key="6">
    <source>
        <dbReference type="ARBA" id="ARBA00022723"/>
    </source>
</evidence>
<evidence type="ECO:0000259" key="13">
    <source>
        <dbReference type="PROSITE" id="PS50926"/>
    </source>
</evidence>
<dbReference type="InterPro" id="IPR005839">
    <property type="entry name" value="Methylthiotransferase"/>
</dbReference>
<dbReference type="GO" id="GO:0035597">
    <property type="term" value="F:tRNA-2-methylthio-N(6)-dimethylallyladenosine(37) synthase activity"/>
    <property type="evidence" value="ECO:0007669"/>
    <property type="project" value="UniProtKB-EC"/>
</dbReference>
<dbReference type="PANTHER" id="PTHR43020:SF2">
    <property type="entry name" value="MITOCHONDRIAL TRNA METHYLTHIOTRANSFERASE CDK5RAP1"/>
    <property type="match status" value="1"/>
</dbReference>
<evidence type="ECO:0000256" key="4">
    <source>
        <dbReference type="ARBA" id="ARBA00022679"/>
    </source>
</evidence>
<dbReference type="Pfam" id="PF00919">
    <property type="entry name" value="UPF0004"/>
    <property type="match status" value="1"/>
</dbReference>
<dbReference type="InterPro" id="IPR038135">
    <property type="entry name" value="Methylthiotransferase_N_sf"/>
</dbReference>
<keyword evidence="8" id="KW-0411">Iron-sulfur</keyword>
<keyword evidence="7" id="KW-0408">Iron</keyword>
<evidence type="ECO:0000256" key="5">
    <source>
        <dbReference type="ARBA" id="ARBA00022691"/>
    </source>
</evidence>
<dbReference type="PANTHER" id="PTHR43020">
    <property type="entry name" value="CDK5 REGULATORY SUBUNIT-ASSOCIATED PROTEIN 1"/>
    <property type="match status" value="1"/>
</dbReference>
<dbReference type="InterPro" id="IPR058240">
    <property type="entry name" value="rSAM_sf"/>
</dbReference>
<organism evidence="16 17">
    <name type="scientific">candidate division WOR-3 bacterium JGI_Cruoil_03_51_56</name>
    <dbReference type="NCBI Taxonomy" id="1973747"/>
    <lineage>
        <taxon>Bacteria</taxon>
        <taxon>Bacteria division WOR-3</taxon>
    </lineage>
</organism>
<feature type="domain" description="MTTase N-terminal" evidence="14">
    <location>
        <begin position="2"/>
        <end position="117"/>
    </location>
</feature>
<dbReference type="Pfam" id="PF01938">
    <property type="entry name" value="TRAM"/>
    <property type="match status" value="1"/>
</dbReference>
<sequence>MKSFFLQVYGCQMNFYEAGVVREIMKQAGYTETRKERDAEILLMITCAVRSHAEQRALGRFGTFRGIKQAEPGRIIGVLGCMAQRLKKTLATGYGADLVIGPDQYRHLPQLIQAVRETGKPQVAVEQTGECYNEIFPEPHRPVCGFVTVMRGCNNFCSYCIVPYTRGRERSKSPGQVLAEAEKLATHGIKDITLLGQNVMAYHYQDHDFVSLLRKVHRVPGIKRIRFLTSHPNSSNEQIFAAMARMPKICPFLHLPLQSGSNRILKMMKRGYTREEYLTKIALARKYLPGLGLTTDIMVGFPSETEEDFQDTLEVIKTVRFDFAYMFRYSVRPGTAAVQFAPKVSEAEAGQRLTRLIDAQNRITRERTREMLNRTFELLIESHARGSGMLGRTRNNKAVIVHSPLSVGETVTCQITRIKGWTPVAEVQAAVALFQ</sequence>
<dbReference type="PROSITE" id="PS51918">
    <property type="entry name" value="RADICAL_SAM"/>
    <property type="match status" value="1"/>
</dbReference>
<evidence type="ECO:0000256" key="8">
    <source>
        <dbReference type="ARBA" id="ARBA00023014"/>
    </source>
</evidence>
<dbReference type="PROSITE" id="PS51449">
    <property type="entry name" value="MTTASE_N"/>
    <property type="match status" value="1"/>
</dbReference>
<dbReference type="Gene3D" id="3.80.30.20">
    <property type="entry name" value="tm_1862 like domain"/>
    <property type="match status" value="1"/>
</dbReference>
<dbReference type="SMART" id="SM00729">
    <property type="entry name" value="Elp3"/>
    <property type="match status" value="1"/>
</dbReference>
<dbReference type="NCBIfam" id="TIGR01574">
    <property type="entry name" value="miaB-methiolase"/>
    <property type="match status" value="1"/>
</dbReference>
<dbReference type="GO" id="GO:0051539">
    <property type="term" value="F:4 iron, 4 sulfur cluster binding"/>
    <property type="evidence" value="ECO:0007669"/>
    <property type="project" value="UniProtKB-KW"/>
</dbReference>
<dbReference type="Pfam" id="PF04055">
    <property type="entry name" value="Radical_SAM"/>
    <property type="match status" value="1"/>
</dbReference>
<proteinExistence type="predicted"/>
<dbReference type="GO" id="GO:0005829">
    <property type="term" value="C:cytosol"/>
    <property type="evidence" value="ECO:0007669"/>
    <property type="project" value="TreeGrafter"/>
</dbReference>
<accession>A0A235BVW9</accession>
<dbReference type="EMBL" id="NOZP01000080">
    <property type="protein sequence ID" value="OYD15897.1"/>
    <property type="molecule type" value="Genomic_DNA"/>
</dbReference>
<evidence type="ECO:0000256" key="10">
    <source>
        <dbReference type="ARBA" id="ARBA00068570"/>
    </source>
</evidence>
<reference evidence="16 17" key="1">
    <citation type="submission" date="2017-07" db="EMBL/GenBank/DDBJ databases">
        <title>Recovery of genomes from metagenomes via a dereplication, aggregation, and scoring strategy.</title>
        <authorList>
            <person name="Sieber C.M."/>
            <person name="Probst A.J."/>
            <person name="Sharrar A."/>
            <person name="Thomas B.C."/>
            <person name="Hess M."/>
            <person name="Tringe S.G."/>
            <person name="Banfield J.F."/>
        </authorList>
    </citation>
    <scope>NUCLEOTIDE SEQUENCE [LARGE SCALE GENOMIC DNA]</scope>
    <source>
        <strain evidence="16">JGI_Cruoil_03_51_56</strain>
    </source>
</reference>
<comment type="caution">
    <text evidence="16">The sequence shown here is derived from an EMBL/GenBank/DDBJ whole genome shotgun (WGS) entry which is preliminary data.</text>
</comment>
<dbReference type="NCBIfam" id="TIGR00089">
    <property type="entry name" value="MiaB/RimO family radical SAM methylthiotransferase"/>
    <property type="match status" value="1"/>
</dbReference>
<dbReference type="SUPFAM" id="SSF102114">
    <property type="entry name" value="Radical SAM enzymes"/>
    <property type="match status" value="1"/>
</dbReference>
<evidence type="ECO:0000256" key="2">
    <source>
        <dbReference type="ARBA" id="ARBA00003234"/>
    </source>
</evidence>
<dbReference type="Proteomes" id="UP000215559">
    <property type="component" value="Unassembled WGS sequence"/>
</dbReference>
<dbReference type="PROSITE" id="PS01278">
    <property type="entry name" value="MTTASE_RADICAL"/>
    <property type="match status" value="1"/>
</dbReference>
<dbReference type="InterPro" id="IPR006463">
    <property type="entry name" value="MiaB_methiolase"/>
</dbReference>
<comment type="cofactor">
    <cofactor evidence="1">
        <name>[4Fe-4S] cluster</name>
        <dbReference type="ChEBI" id="CHEBI:49883"/>
    </cofactor>
</comment>
<dbReference type="FunFam" id="3.80.30.20:FF:000001">
    <property type="entry name" value="tRNA-2-methylthio-N(6)-dimethylallyladenosine synthase 2"/>
    <property type="match status" value="1"/>
</dbReference>
<dbReference type="CDD" id="cd01335">
    <property type="entry name" value="Radical_SAM"/>
    <property type="match status" value="1"/>
</dbReference>
<name>A0A235BVW9_UNCW3</name>
<feature type="domain" description="TRAM" evidence="13">
    <location>
        <begin position="369"/>
        <end position="429"/>
    </location>
</feature>
<comment type="function">
    <text evidence="2">Catalyzes the methylthiolation of N6-(dimethylallyl)adenosine (i(6)A), leading to the formation of 2-methylthio-N6-(dimethylallyl)adenosine (ms(2)i(6)A) at position 37 in tRNAs that read codons beginning with uridine.</text>
</comment>
<evidence type="ECO:0000256" key="9">
    <source>
        <dbReference type="ARBA" id="ARBA00033765"/>
    </source>
</evidence>
<evidence type="ECO:0000256" key="11">
    <source>
        <dbReference type="ARBA" id="ARBA00080698"/>
    </source>
</evidence>
<dbReference type="SFLD" id="SFLDG01082">
    <property type="entry name" value="B12-binding_domain_containing"/>
    <property type="match status" value="1"/>
</dbReference>
<evidence type="ECO:0000313" key="16">
    <source>
        <dbReference type="EMBL" id="OYD15897.1"/>
    </source>
</evidence>
<dbReference type="AlphaFoldDB" id="A0A235BVW9"/>
<keyword evidence="6" id="KW-0479">Metal-binding</keyword>
<dbReference type="EC" id="2.8.4.3" evidence="9"/>
<evidence type="ECO:0000256" key="3">
    <source>
        <dbReference type="ARBA" id="ARBA00022485"/>
    </source>
</evidence>
<dbReference type="SFLD" id="SFLDF00273">
    <property type="entry name" value="(dimethylallyl)adenosine_tRNA"/>
    <property type="match status" value="1"/>
</dbReference>
<dbReference type="GO" id="GO:0046872">
    <property type="term" value="F:metal ion binding"/>
    <property type="evidence" value="ECO:0007669"/>
    <property type="project" value="UniProtKB-KW"/>
</dbReference>
<keyword evidence="3" id="KW-0004">4Fe-4S</keyword>
<gene>
    <name evidence="16" type="primary">miaB</name>
    <name evidence="16" type="ORF">CH330_04385</name>
</gene>
<dbReference type="InterPro" id="IPR007197">
    <property type="entry name" value="rSAM"/>
</dbReference>
<dbReference type="SFLD" id="SFLDG01061">
    <property type="entry name" value="methylthiotransferase"/>
    <property type="match status" value="1"/>
</dbReference>
<evidence type="ECO:0000259" key="14">
    <source>
        <dbReference type="PROSITE" id="PS51449"/>
    </source>
</evidence>
<evidence type="ECO:0000259" key="15">
    <source>
        <dbReference type="PROSITE" id="PS51918"/>
    </source>
</evidence>
<evidence type="ECO:0000256" key="12">
    <source>
        <dbReference type="ARBA" id="ARBA00081141"/>
    </source>
</evidence>
<feature type="domain" description="Radical SAM core" evidence="15">
    <location>
        <begin position="139"/>
        <end position="366"/>
    </location>
</feature>
<evidence type="ECO:0000256" key="7">
    <source>
        <dbReference type="ARBA" id="ARBA00023004"/>
    </source>
</evidence>
<dbReference type="SFLD" id="SFLDS00029">
    <property type="entry name" value="Radical_SAM"/>
    <property type="match status" value="1"/>
</dbReference>
<protein>
    <recommendedName>
        <fullName evidence="10">tRNA-2-methylthio-N(6)-dimethylallyladenosine synthase</fullName>
        <ecNumber evidence="9">2.8.4.3</ecNumber>
    </recommendedName>
    <alternativeName>
        <fullName evidence="12">(Dimethylallyl)adenosine tRNA methylthiotransferase MiaB</fullName>
    </alternativeName>
    <alternativeName>
        <fullName evidence="11">tRNA-i(6)A37 methylthiotransferase</fullName>
    </alternativeName>
</protein>
<evidence type="ECO:0000256" key="1">
    <source>
        <dbReference type="ARBA" id="ARBA00001966"/>
    </source>
</evidence>
<dbReference type="InterPro" id="IPR013848">
    <property type="entry name" value="Methylthiotransferase_N"/>
</dbReference>